<feature type="coiled-coil region" evidence="1">
    <location>
        <begin position="24"/>
        <end position="51"/>
    </location>
</feature>
<proteinExistence type="predicted"/>
<dbReference type="KEGG" id="pdh:B9T62_12090"/>
<dbReference type="OrthoDB" id="2632052at2"/>
<accession>A0A2Z2KN02</accession>
<sequence length="91" mass="10424">MEDLTHILDNIRNSNNELLLRGLSQLTRQDLERLEQRAAAATELQMDYLAELLNQLGEEGSKLMLGGGDEVRLHRLFLRLCQYVRLAEESA</sequence>
<keyword evidence="3" id="KW-1185">Reference proteome</keyword>
<keyword evidence="1" id="KW-0175">Coiled coil</keyword>
<protein>
    <submittedName>
        <fullName evidence="2">Uncharacterized protein</fullName>
    </submittedName>
</protein>
<evidence type="ECO:0000256" key="1">
    <source>
        <dbReference type="SAM" id="Coils"/>
    </source>
</evidence>
<name>A0A2Z2KN02_9BACL</name>
<organism evidence="2 3">
    <name type="scientific">Paenibacillus donghaensis</name>
    <dbReference type="NCBI Taxonomy" id="414771"/>
    <lineage>
        <taxon>Bacteria</taxon>
        <taxon>Bacillati</taxon>
        <taxon>Bacillota</taxon>
        <taxon>Bacilli</taxon>
        <taxon>Bacillales</taxon>
        <taxon>Paenibacillaceae</taxon>
        <taxon>Paenibacillus</taxon>
    </lineage>
</organism>
<dbReference type="RefSeq" id="WP_087915461.1">
    <property type="nucleotide sequence ID" value="NZ_CP021780.1"/>
</dbReference>
<dbReference type="EMBL" id="CP021780">
    <property type="protein sequence ID" value="ASA21451.1"/>
    <property type="molecule type" value="Genomic_DNA"/>
</dbReference>
<dbReference type="Proteomes" id="UP000249890">
    <property type="component" value="Chromosome"/>
</dbReference>
<evidence type="ECO:0000313" key="2">
    <source>
        <dbReference type="EMBL" id="ASA21451.1"/>
    </source>
</evidence>
<evidence type="ECO:0000313" key="3">
    <source>
        <dbReference type="Proteomes" id="UP000249890"/>
    </source>
</evidence>
<dbReference type="AlphaFoldDB" id="A0A2Z2KN02"/>
<gene>
    <name evidence="2" type="ORF">B9T62_12090</name>
</gene>
<reference evidence="2 3" key="1">
    <citation type="submission" date="2017-06" db="EMBL/GenBank/DDBJ databases">
        <title>Complete genome sequence of Paenibacillus donghaensis KCTC 13049T isolated from East Sea sediment, South Korea.</title>
        <authorList>
            <person name="Jung B.K."/>
            <person name="Hong S.-J."/>
            <person name="Shin J.-H."/>
        </authorList>
    </citation>
    <scope>NUCLEOTIDE SEQUENCE [LARGE SCALE GENOMIC DNA]</scope>
    <source>
        <strain evidence="2 3">KCTC 13049</strain>
    </source>
</reference>